<dbReference type="EMBL" id="OE005014">
    <property type="protein sequence ID" value="CAD7461620.1"/>
    <property type="molecule type" value="Genomic_DNA"/>
</dbReference>
<protein>
    <submittedName>
        <fullName evidence="1">Uncharacterized protein</fullName>
    </submittedName>
</protein>
<reference evidence="1" key="1">
    <citation type="submission" date="2020-11" db="EMBL/GenBank/DDBJ databases">
        <authorList>
            <person name="Tran Van P."/>
        </authorList>
    </citation>
    <scope>NUCLEOTIDE SEQUENCE</scope>
</reference>
<organism evidence="1">
    <name type="scientific">Timema tahoe</name>
    <dbReference type="NCBI Taxonomy" id="61484"/>
    <lineage>
        <taxon>Eukaryota</taxon>
        <taxon>Metazoa</taxon>
        <taxon>Ecdysozoa</taxon>
        <taxon>Arthropoda</taxon>
        <taxon>Hexapoda</taxon>
        <taxon>Insecta</taxon>
        <taxon>Pterygota</taxon>
        <taxon>Neoptera</taxon>
        <taxon>Polyneoptera</taxon>
        <taxon>Phasmatodea</taxon>
        <taxon>Timematodea</taxon>
        <taxon>Timematoidea</taxon>
        <taxon>Timematidae</taxon>
        <taxon>Timema</taxon>
    </lineage>
</organism>
<name>A0A7R9NZ82_9NEOP</name>
<dbReference type="AlphaFoldDB" id="A0A7R9NZ82"/>
<accession>A0A7R9NZ82</accession>
<proteinExistence type="predicted"/>
<sequence>MSDMHLTYEAWVIFEYIRNISQILRLRQITDGLTNEVFPPTPFPHLLRVALGEWWVAVKLC</sequence>
<evidence type="ECO:0000313" key="1">
    <source>
        <dbReference type="EMBL" id="CAD7461620.1"/>
    </source>
</evidence>
<gene>
    <name evidence="1" type="ORF">TTEB3V08_LOCUS9527</name>
</gene>